<evidence type="ECO:0000256" key="6">
    <source>
        <dbReference type="ARBA" id="ARBA00022737"/>
    </source>
</evidence>
<keyword evidence="5" id="KW-0732">Signal</keyword>
<feature type="binding site" description="axial binding residue" evidence="10">
    <location>
        <position position="235"/>
    </location>
    <ligand>
        <name>heme c</name>
        <dbReference type="ChEBI" id="CHEBI:61717"/>
        <label>2</label>
    </ligand>
    <ligandPart>
        <name>Fe</name>
        <dbReference type="ChEBI" id="CHEBI:18248"/>
    </ligandPart>
</feature>
<evidence type="ECO:0000256" key="9">
    <source>
        <dbReference type="PIRSR" id="PIRSR000018-50"/>
    </source>
</evidence>
<evidence type="ECO:0000256" key="7">
    <source>
        <dbReference type="ARBA" id="ARBA00023004"/>
    </source>
</evidence>
<feature type="binding site" description="covalent" evidence="9">
    <location>
        <position position="365"/>
    </location>
    <ligand>
        <name>heme c</name>
        <dbReference type="ChEBI" id="CHEBI:61717"/>
        <label>3</label>
    </ligand>
</feature>
<dbReference type="GO" id="GO:0020037">
    <property type="term" value="F:heme binding"/>
    <property type="evidence" value="ECO:0007669"/>
    <property type="project" value="InterPro"/>
</dbReference>
<accession>A0A1H8D860</accession>
<reference evidence="12 13" key="1">
    <citation type="submission" date="2016-10" db="EMBL/GenBank/DDBJ databases">
        <authorList>
            <person name="de Groot N.N."/>
        </authorList>
    </citation>
    <scope>NUCLEOTIDE SEQUENCE [LARGE SCALE GENOMIC DNA]</scope>
    <source>
        <strain evidence="12 13">Nl18</strain>
    </source>
</reference>
<evidence type="ECO:0000256" key="2">
    <source>
        <dbReference type="ARBA" id="ARBA00022475"/>
    </source>
</evidence>
<feature type="binding site" description="axial binding residue" evidence="10">
    <location>
        <position position="87"/>
    </location>
    <ligand>
        <name>heme c</name>
        <dbReference type="ChEBI" id="CHEBI:61717"/>
        <label>1</label>
    </ligand>
    <ligandPart>
        <name>Fe</name>
        <dbReference type="ChEBI" id="CHEBI:18248"/>
    </ligandPart>
</feature>
<keyword evidence="8" id="KW-0472">Membrane</keyword>
<dbReference type="PROSITE" id="PS51007">
    <property type="entry name" value="CYTC"/>
    <property type="match status" value="3"/>
</dbReference>
<dbReference type="AlphaFoldDB" id="A0A1H8D860"/>
<dbReference type="PANTHER" id="PTHR35008">
    <property type="entry name" value="BLL4482 PROTEIN-RELATED"/>
    <property type="match status" value="1"/>
</dbReference>
<feature type="domain" description="Cytochrome c" evidence="11">
    <location>
        <begin position="58"/>
        <end position="173"/>
    </location>
</feature>
<keyword evidence="2" id="KW-1003">Cell membrane</keyword>
<dbReference type="GO" id="GO:0009055">
    <property type="term" value="F:electron transfer activity"/>
    <property type="evidence" value="ECO:0007669"/>
    <property type="project" value="InterPro"/>
</dbReference>
<dbReference type="GO" id="GO:0005886">
    <property type="term" value="C:plasma membrane"/>
    <property type="evidence" value="ECO:0007669"/>
    <property type="project" value="UniProtKB-SubCell"/>
</dbReference>
<feature type="binding site" description="covalent" evidence="9">
    <location>
        <position position="83"/>
    </location>
    <ligand>
        <name>heme c</name>
        <dbReference type="ChEBI" id="CHEBI:61717"/>
        <label>1</label>
    </ligand>
</feature>
<feature type="binding site" description="covalent" evidence="9">
    <location>
        <position position="231"/>
    </location>
    <ligand>
        <name>heme c</name>
        <dbReference type="ChEBI" id="CHEBI:61717"/>
        <label>2</label>
    </ligand>
</feature>
<evidence type="ECO:0000256" key="4">
    <source>
        <dbReference type="ARBA" id="ARBA00022723"/>
    </source>
</evidence>
<evidence type="ECO:0000256" key="10">
    <source>
        <dbReference type="PIRSR" id="PIRSR000018-51"/>
    </source>
</evidence>
<evidence type="ECO:0000256" key="5">
    <source>
        <dbReference type="ARBA" id="ARBA00022729"/>
    </source>
</evidence>
<feature type="binding site" description="covalent" evidence="9">
    <location>
        <position position="234"/>
    </location>
    <ligand>
        <name>heme c</name>
        <dbReference type="ChEBI" id="CHEBI:61717"/>
        <label>2</label>
    </ligand>
</feature>
<dbReference type="InterPro" id="IPR014353">
    <property type="entry name" value="Membr-bd_ADH_cyt_c"/>
</dbReference>
<dbReference type="GO" id="GO:0016614">
    <property type="term" value="F:oxidoreductase activity, acting on CH-OH group of donors"/>
    <property type="evidence" value="ECO:0007669"/>
    <property type="project" value="InterPro"/>
</dbReference>
<dbReference type="PIRSF" id="PIRSF000018">
    <property type="entry name" value="Mb_ADH_cyt_c"/>
    <property type="match status" value="1"/>
</dbReference>
<evidence type="ECO:0000256" key="1">
    <source>
        <dbReference type="ARBA" id="ARBA00004236"/>
    </source>
</evidence>
<keyword evidence="7 10" id="KW-0408">Iron</keyword>
<feature type="domain" description="Cytochrome c" evidence="11">
    <location>
        <begin position="216"/>
        <end position="329"/>
    </location>
</feature>
<dbReference type="Pfam" id="PF00034">
    <property type="entry name" value="Cytochrom_C"/>
    <property type="match status" value="2"/>
</dbReference>
<dbReference type="RefSeq" id="WP_074744228.1">
    <property type="nucleotide sequence ID" value="NZ_FOCT01000002.1"/>
</dbReference>
<evidence type="ECO:0000259" key="11">
    <source>
        <dbReference type="PROSITE" id="PS51007"/>
    </source>
</evidence>
<feature type="domain" description="Cytochrome c" evidence="11">
    <location>
        <begin position="344"/>
        <end position="442"/>
    </location>
</feature>
<gene>
    <name evidence="12" type="ORF">SAMN05216404_102191</name>
</gene>
<comment type="cofactor">
    <cofactor evidence="9">
        <name>heme c</name>
        <dbReference type="ChEBI" id="CHEBI:61717"/>
    </cofactor>
    <text evidence="9">Binds 3 heme c groups covalently per subunit.</text>
</comment>
<dbReference type="SUPFAM" id="SSF46626">
    <property type="entry name" value="Cytochrome c"/>
    <property type="match status" value="3"/>
</dbReference>
<comment type="subcellular location">
    <subcellularLocation>
        <location evidence="1">Cell membrane</location>
    </subcellularLocation>
</comment>
<evidence type="ECO:0000313" key="12">
    <source>
        <dbReference type="EMBL" id="SEN03335.1"/>
    </source>
</evidence>
<sequence>MQRLDLKHMKPHMAVFDWIIRKGKETGILLSAALLAMGAIVADTPVSIATAAAGHAADAGREGESTFDALVTRGAYLATIADCTGCHTAGVAHPAFGGGLAINSPFGTIYSTNITPDPETGIGRYSYEDFSRAVRGGIRKDGKWLYPAMPYPSFTAMSDNDVRALYAYFMHGVKPVRHTPSQTHLPFPFNQRWTLKFWDLAFVEHKRFEPRTDRGEKWNRGAYLVQALGHCGACHTPRGLAYQEKAYSETSSDYLTGAMIDNWFAPELTGNTASGLGRWTEEEITGFLKTGHSGHTVAFGSMVTVIENSTQYLRQKDLDAIAHYLKSLPANGEKSSYNPRRTPAVVPVGMSRFEKPGAGIYSGFCAKCHRSEGSGKPPKFPPLSGSSIVLSENASSLIRLMLEGGKGPWTKTGPKPEKMPGYAERFTDREIAEVLTFIRNSWGNKAPPVTTRDVYLMREALNE</sequence>
<proteinExistence type="predicted"/>
<dbReference type="EMBL" id="FOCT01000002">
    <property type="protein sequence ID" value="SEN03335.1"/>
    <property type="molecule type" value="Genomic_DNA"/>
</dbReference>
<protein>
    <submittedName>
        <fullName evidence="12">Cytochrome c, mono-and diheme variants</fullName>
    </submittedName>
</protein>
<evidence type="ECO:0000256" key="8">
    <source>
        <dbReference type="ARBA" id="ARBA00023136"/>
    </source>
</evidence>
<dbReference type="PANTHER" id="PTHR35008:SF8">
    <property type="entry name" value="ALCOHOL DEHYDROGENASE CYTOCHROME C SUBUNIT"/>
    <property type="match status" value="1"/>
</dbReference>
<dbReference type="Proteomes" id="UP000183898">
    <property type="component" value="Unassembled WGS sequence"/>
</dbReference>
<dbReference type="GO" id="GO:0005506">
    <property type="term" value="F:iron ion binding"/>
    <property type="evidence" value="ECO:0007669"/>
    <property type="project" value="InterPro"/>
</dbReference>
<name>A0A1H8D860_9PROT</name>
<organism evidence="12 13">
    <name type="scientific">Nitrosospira multiformis</name>
    <dbReference type="NCBI Taxonomy" id="1231"/>
    <lineage>
        <taxon>Bacteria</taxon>
        <taxon>Pseudomonadati</taxon>
        <taxon>Pseudomonadota</taxon>
        <taxon>Betaproteobacteria</taxon>
        <taxon>Nitrosomonadales</taxon>
        <taxon>Nitrosomonadaceae</taxon>
        <taxon>Nitrosospira</taxon>
    </lineage>
</organism>
<dbReference type="InterPro" id="IPR051459">
    <property type="entry name" value="Cytochrome_c-type_DH"/>
</dbReference>
<keyword evidence="3 9" id="KW-0349">Heme</keyword>
<feature type="binding site" description="covalent" evidence="9">
    <location>
        <position position="368"/>
    </location>
    <ligand>
        <name>heme c</name>
        <dbReference type="ChEBI" id="CHEBI:61717"/>
        <label>3</label>
    </ligand>
</feature>
<feature type="binding site" description="covalent" evidence="9">
    <location>
        <position position="86"/>
    </location>
    <ligand>
        <name>heme c</name>
        <dbReference type="ChEBI" id="CHEBI:61717"/>
        <label>1</label>
    </ligand>
</feature>
<dbReference type="Gene3D" id="1.10.760.10">
    <property type="entry name" value="Cytochrome c-like domain"/>
    <property type="match status" value="3"/>
</dbReference>
<evidence type="ECO:0000313" key="13">
    <source>
        <dbReference type="Proteomes" id="UP000183898"/>
    </source>
</evidence>
<keyword evidence="6" id="KW-0677">Repeat</keyword>
<feature type="binding site" description="axial binding residue" evidence="10">
    <location>
        <position position="369"/>
    </location>
    <ligand>
        <name>heme c</name>
        <dbReference type="ChEBI" id="CHEBI:61717"/>
        <label>3</label>
    </ligand>
    <ligandPart>
        <name>Fe</name>
        <dbReference type="ChEBI" id="CHEBI:18248"/>
    </ligandPart>
</feature>
<dbReference type="InterPro" id="IPR009056">
    <property type="entry name" value="Cyt_c-like_dom"/>
</dbReference>
<dbReference type="InterPro" id="IPR036909">
    <property type="entry name" value="Cyt_c-like_dom_sf"/>
</dbReference>
<evidence type="ECO:0000256" key="3">
    <source>
        <dbReference type="ARBA" id="ARBA00022617"/>
    </source>
</evidence>
<keyword evidence="4 10" id="KW-0479">Metal-binding</keyword>